<dbReference type="InterPro" id="IPR039241">
    <property type="entry name" value="Rrp9-like"/>
</dbReference>
<evidence type="ECO:0000256" key="3">
    <source>
        <dbReference type="ARBA" id="ARBA00022737"/>
    </source>
</evidence>
<comment type="caution">
    <text evidence="7">The sequence shown here is derived from an EMBL/GenBank/DDBJ whole genome shotgun (WGS) entry which is preliminary data.</text>
</comment>
<dbReference type="OrthoDB" id="189968at2759"/>
<reference evidence="8" key="1">
    <citation type="journal article" date="2015" name="PLoS Genet.">
        <title>Genome Sequence and Transcriptome Analyses of Chrysochromulina tobin: Metabolic Tools for Enhanced Algal Fitness in the Prominent Order Prymnesiales (Haptophyceae).</title>
        <authorList>
            <person name="Hovde B.T."/>
            <person name="Deodato C.R."/>
            <person name="Hunsperger H.M."/>
            <person name="Ryken S.A."/>
            <person name="Yost W."/>
            <person name="Jha R.K."/>
            <person name="Patterson J."/>
            <person name="Monnat R.J. Jr."/>
            <person name="Barlow S.B."/>
            <person name="Starkenburg S.R."/>
            <person name="Cattolico R.A."/>
        </authorList>
    </citation>
    <scope>NUCLEOTIDE SEQUENCE</scope>
    <source>
        <strain evidence="8">CCMP291</strain>
    </source>
</reference>
<dbReference type="PROSITE" id="PS50294">
    <property type="entry name" value="WD_REPEATS_REGION"/>
    <property type="match status" value="2"/>
</dbReference>
<dbReference type="InterPro" id="IPR015943">
    <property type="entry name" value="WD40/YVTN_repeat-like_dom_sf"/>
</dbReference>
<feature type="repeat" description="WD" evidence="5">
    <location>
        <begin position="310"/>
        <end position="350"/>
    </location>
</feature>
<dbReference type="AlphaFoldDB" id="A0A0M0JC33"/>
<gene>
    <name evidence="7" type="ORF">Ctob_004828</name>
</gene>
<organism evidence="7 8">
    <name type="scientific">Chrysochromulina tobinii</name>
    <dbReference type="NCBI Taxonomy" id="1460289"/>
    <lineage>
        <taxon>Eukaryota</taxon>
        <taxon>Haptista</taxon>
        <taxon>Haptophyta</taxon>
        <taxon>Prymnesiophyceae</taxon>
        <taxon>Prymnesiales</taxon>
        <taxon>Chrysochromulinaceae</taxon>
        <taxon>Chrysochromulina</taxon>
    </lineage>
</organism>
<dbReference type="InterPro" id="IPR001680">
    <property type="entry name" value="WD40_rpt"/>
</dbReference>
<dbReference type="Gene3D" id="2.130.10.10">
    <property type="entry name" value="YVTN repeat-like/Quinoprotein amine dehydrogenase"/>
    <property type="match status" value="1"/>
</dbReference>
<sequence length="532" mass="56830">MRRGSKSKVAATGKNGKSSRATPTPSSGNGVKRSRQAALDEELDSGDSGDEEAAQHAAMLAGEAEDDEELKESAEERRVRLAKEMIAAMDAAAARRREGAADVSGVARGAHADEIAQELEEDAMRRAGQYRFLAAEQLRGVQLDPSASRVFRGPRLSATSVAVAPDESFVVCGCKDGALVRWDLQSGARTKLLGGRATALHGARAGGGGEHGDGAGTSKGNSDQTGHLSDVLSVVVSADSRLIASGGRDGAILLWDCRTSRVVHQMRGHKMPVSALSRRRDADGPELYSGCDDRTVRVWDVEQRGYVETLYGHQEPICALDALCEHHLLSGSADRTVRLWKVDEETQLVFTHGHTAPVDCVAMLHADAFVSGSQDGSLTFWSAKRKRPLVTQKLAHGLAPWGGPCWLTALAAPAYSDVVVSGSCDGHLRFWHCDETERKLTPLLSTPLTGFVNGLALAPSGKFVAAAVGQEHRLGRWFKISEARNSVVIVPLPAPLHIKPRLGSRLQGGSRRRPGALDGDEEEDSAFVSIPN</sequence>
<feature type="compositionally biased region" description="Acidic residues" evidence="6">
    <location>
        <begin position="39"/>
        <end position="52"/>
    </location>
</feature>
<feature type="region of interest" description="Disordered" evidence="6">
    <location>
        <begin position="200"/>
        <end position="226"/>
    </location>
</feature>
<keyword evidence="2 5" id="KW-0853">WD repeat</keyword>
<feature type="compositionally biased region" description="Gly residues" evidence="6">
    <location>
        <begin position="204"/>
        <end position="217"/>
    </location>
</feature>
<dbReference type="PANTHER" id="PTHR19865">
    <property type="entry name" value="U3 SMALL NUCLEOLAR RNA INTERACTING PROTEIN 2"/>
    <property type="match status" value="1"/>
</dbReference>
<evidence type="ECO:0000313" key="8">
    <source>
        <dbReference type="Proteomes" id="UP000037460"/>
    </source>
</evidence>
<evidence type="ECO:0000256" key="4">
    <source>
        <dbReference type="ARBA" id="ARBA00023242"/>
    </source>
</evidence>
<feature type="repeat" description="WD" evidence="5">
    <location>
        <begin position="224"/>
        <end position="265"/>
    </location>
</feature>
<name>A0A0M0JC33_9EUKA</name>
<dbReference type="Proteomes" id="UP000037460">
    <property type="component" value="Unassembled WGS sequence"/>
</dbReference>
<dbReference type="InterPro" id="IPR019775">
    <property type="entry name" value="WD40_repeat_CS"/>
</dbReference>
<feature type="region of interest" description="Disordered" evidence="6">
    <location>
        <begin position="1"/>
        <end position="75"/>
    </location>
</feature>
<dbReference type="PANTHER" id="PTHR19865:SF0">
    <property type="entry name" value="U3 SMALL NUCLEOLAR RNA-INTERACTING PROTEIN 2"/>
    <property type="match status" value="1"/>
</dbReference>
<dbReference type="InterPro" id="IPR036322">
    <property type="entry name" value="WD40_repeat_dom_sf"/>
</dbReference>
<dbReference type="SMART" id="SM00320">
    <property type="entry name" value="WD40"/>
    <property type="match status" value="6"/>
</dbReference>
<dbReference type="FunFam" id="2.130.10.10:FF:000509">
    <property type="entry name" value="U3 small nucleolar RNA-interacting protein"/>
    <property type="match status" value="1"/>
</dbReference>
<feature type="repeat" description="WD" evidence="5">
    <location>
        <begin position="266"/>
        <end position="309"/>
    </location>
</feature>
<evidence type="ECO:0000256" key="1">
    <source>
        <dbReference type="ARBA" id="ARBA00004123"/>
    </source>
</evidence>
<feature type="repeat" description="WD" evidence="5">
    <location>
        <begin position="351"/>
        <end position="391"/>
    </location>
</feature>
<dbReference type="GO" id="GO:0032040">
    <property type="term" value="C:small-subunit processome"/>
    <property type="evidence" value="ECO:0007669"/>
    <property type="project" value="TreeGrafter"/>
</dbReference>
<dbReference type="SUPFAM" id="SSF50978">
    <property type="entry name" value="WD40 repeat-like"/>
    <property type="match status" value="1"/>
</dbReference>
<dbReference type="PROSITE" id="PS50082">
    <property type="entry name" value="WD_REPEATS_2"/>
    <property type="match status" value="5"/>
</dbReference>
<accession>A0A0M0JC33</accession>
<dbReference type="GO" id="GO:0034511">
    <property type="term" value="F:U3 snoRNA binding"/>
    <property type="evidence" value="ECO:0007669"/>
    <property type="project" value="InterPro"/>
</dbReference>
<keyword evidence="4" id="KW-0539">Nucleus</keyword>
<keyword evidence="8" id="KW-1185">Reference proteome</keyword>
<evidence type="ECO:0000256" key="2">
    <source>
        <dbReference type="ARBA" id="ARBA00022574"/>
    </source>
</evidence>
<feature type="repeat" description="WD" evidence="5">
    <location>
        <begin position="151"/>
        <end position="192"/>
    </location>
</feature>
<dbReference type="InterPro" id="IPR020472">
    <property type="entry name" value="WD40_PAC1"/>
</dbReference>
<feature type="region of interest" description="Disordered" evidence="6">
    <location>
        <begin position="503"/>
        <end position="532"/>
    </location>
</feature>
<comment type="subcellular location">
    <subcellularLocation>
        <location evidence="1">Nucleus</location>
    </subcellularLocation>
</comment>
<proteinExistence type="predicted"/>
<evidence type="ECO:0000313" key="7">
    <source>
        <dbReference type="EMBL" id="KOO24134.1"/>
    </source>
</evidence>
<dbReference type="CDD" id="cd00200">
    <property type="entry name" value="WD40"/>
    <property type="match status" value="1"/>
</dbReference>
<dbReference type="PRINTS" id="PR00320">
    <property type="entry name" value="GPROTEINBRPT"/>
</dbReference>
<feature type="compositionally biased region" description="Polar residues" evidence="6">
    <location>
        <begin position="15"/>
        <end position="29"/>
    </location>
</feature>
<protein>
    <submittedName>
        <fullName evidence="7">U3 small nucleolar RNA-interacting protein 2</fullName>
    </submittedName>
</protein>
<evidence type="ECO:0000256" key="5">
    <source>
        <dbReference type="PROSITE-ProRule" id="PRU00221"/>
    </source>
</evidence>
<dbReference type="EMBL" id="JWZX01003121">
    <property type="protein sequence ID" value="KOO24134.1"/>
    <property type="molecule type" value="Genomic_DNA"/>
</dbReference>
<evidence type="ECO:0000256" key="6">
    <source>
        <dbReference type="SAM" id="MobiDB-lite"/>
    </source>
</evidence>
<dbReference type="Pfam" id="PF00400">
    <property type="entry name" value="WD40"/>
    <property type="match status" value="6"/>
</dbReference>
<dbReference type="PROSITE" id="PS00678">
    <property type="entry name" value="WD_REPEATS_1"/>
    <property type="match status" value="1"/>
</dbReference>
<keyword evidence="3" id="KW-0677">Repeat</keyword>